<proteinExistence type="inferred from homology"/>
<dbReference type="InterPro" id="IPR050121">
    <property type="entry name" value="Cytochrome_P450_monoxygenase"/>
</dbReference>
<dbReference type="PANTHER" id="PTHR24305:SF96">
    <property type="entry name" value="CYTOCHROME P450 MONOOXYGENASE STCB-RELATED"/>
    <property type="match status" value="1"/>
</dbReference>
<protein>
    <submittedName>
        <fullName evidence="7">Cytochrome P450</fullName>
    </submittedName>
</protein>
<keyword evidence="6" id="KW-0503">Monooxygenase</keyword>
<dbReference type="PRINTS" id="PR00385">
    <property type="entry name" value="P450"/>
</dbReference>
<evidence type="ECO:0000256" key="1">
    <source>
        <dbReference type="ARBA" id="ARBA00001971"/>
    </source>
</evidence>
<dbReference type="InterPro" id="IPR036396">
    <property type="entry name" value="Cyt_P450_sf"/>
</dbReference>
<dbReference type="InterPro" id="IPR001128">
    <property type="entry name" value="Cyt_P450"/>
</dbReference>
<dbReference type="EMBL" id="JBFCZG010000008">
    <property type="protein sequence ID" value="KAL3419452.1"/>
    <property type="molecule type" value="Genomic_DNA"/>
</dbReference>
<name>A0ABR4P8F1_9HELO</name>
<comment type="caution">
    <text evidence="7">The sequence shown here is derived from an EMBL/GenBank/DDBJ whole genome shotgun (WGS) entry which is preliminary data.</text>
</comment>
<dbReference type="SUPFAM" id="SSF48264">
    <property type="entry name" value="Cytochrome P450"/>
    <property type="match status" value="1"/>
</dbReference>
<comment type="similarity">
    <text evidence="2 6">Belongs to the cytochrome P450 family.</text>
</comment>
<dbReference type="CDD" id="cd11059">
    <property type="entry name" value="CYP_fungal"/>
    <property type="match status" value="1"/>
</dbReference>
<evidence type="ECO:0000313" key="7">
    <source>
        <dbReference type="EMBL" id="KAL3419452.1"/>
    </source>
</evidence>
<keyword evidence="5 6" id="KW-0408">Iron</keyword>
<accession>A0ABR4P8F1</accession>
<evidence type="ECO:0000256" key="4">
    <source>
        <dbReference type="ARBA" id="ARBA00023002"/>
    </source>
</evidence>
<dbReference type="InterPro" id="IPR017972">
    <property type="entry name" value="Cyt_P450_CS"/>
</dbReference>
<dbReference type="Pfam" id="PF00067">
    <property type="entry name" value="p450"/>
    <property type="match status" value="1"/>
</dbReference>
<reference evidence="7 8" key="1">
    <citation type="submission" date="2024-06" db="EMBL/GenBank/DDBJ databases">
        <title>Complete genome of Phlyctema vagabunda strain 19-DSS-EL-015.</title>
        <authorList>
            <person name="Fiorenzani C."/>
        </authorList>
    </citation>
    <scope>NUCLEOTIDE SEQUENCE [LARGE SCALE GENOMIC DNA]</scope>
    <source>
        <strain evidence="7 8">19-DSS-EL-015</strain>
    </source>
</reference>
<sequence length="492" mass="55529">MSLLIFAGFLLLGAWTYRLATNILGHLQDIPGPFINRLTNLPLKIQTLKGRRIYYVNSLHEKYGNTVRISPTEVAFTDLLSTREIHRIGSGYLKSRWYADFTGESDESLISPGLFAVIDPAAHAARRRLFARAFSYSSLVDWEPLLQYRTKLAISRIKEDTQRGEGKADMLKWWTFFATDMIAELAFGESFHTLENREKSAYSRDLEKIFLFSGLQVELSPLTSVLKHLPIPSIQHWLKAKQRLVSYGTVAINKHRALSDRGEIHGTLFSKAATEDKSGIKLADADIEREASNLIVAGSDTTAITLTYLIWALLRPCHRHLKKRLQDEINSLPEDFTSIQAKELPFLSAVIQESLRLFGAAPGSLPRVVPQDGRTLNGYPLPGGTVVSTAAYTLHRNANIFRDPLKFDPERWFAPSQDMKDAFMPFGGGSRICIGLHLAYMELSLATAMFFRTFPSARTLASEEEMEFENYFVIAPRSHKCEIIIDRVLLDV</sequence>
<dbReference type="PROSITE" id="PS00086">
    <property type="entry name" value="CYTOCHROME_P450"/>
    <property type="match status" value="1"/>
</dbReference>
<evidence type="ECO:0000256" key="5">
    <source>
        <dbReference type="ARBA" id="ARBA00023004"/>
    </source>
</evidence>
<dbReference type="PANTHER" id="PTHR24305">
    <property type="entry name" value="CYTOCHROME P450"/>
    <property type="match status" value="1"/>
</dbReference>
<dbReference type="Proteomes" id="UP001629113">
    <property type="component" value="Unassembled WGS sequence"/>
</dbReference>
<gene>
    <name evidence="7" type="ORF">PVAG01_09674</name>
</gene>
<keyword evidence="6" id="KW-0349">Heme</keyword>
<evidence type="ECO:0000256" key="3">
    <source>
        <dbReference type="ARBA" id="ARBA00022723"/>
    </source>
</evidence>
<dbReference type="Gene3D" id="1.10.630.10">
    <property type="entry name" value="Cytochrome P450"/>
    <property type="match status" value="1"/>
</dbReference>
<evidence type="ECO:0000256" key="2">
    <source>
        <dbReference type="ARBA" id="ARBA00010617"/>
    </source>
</evidence>
<keyword evidence="8" id="KW-1185">Reference proteome</keyword>
<evidence type="ECO:0000313" key="8">
    <source>
        <dbReference type="Proteomes" id="UP001629113"/>
    </source>
</evidence>
<organism evidence="7 8">
    <name type="scientific">Phlyctema vagabunda</name>
    <dbReference type="NCBI Taxonomy" id="108571"/>
    <lineage>
        <taxon>Eukaryota</taxon>
        <taxon>Fungi</taxon>
        <taxon>Dikarya</taxon>
        <taxon>Ascomycota</taxon>
        <taxon>Pezizomycotina</taxon>
        <taxon>Leotiomycetes</taxon>
        <taxon>Helotiales</taxon>
        <taxon>Dermateaceae</taxon>
        <taxon>Phlyctema</taxon>
    </lineage>
</organism>
<keyword evidence="4 6" id="KW-0560">Oxidoreductase</keyword>
<evidence type="ECO:0000256" key="6">
    <source>
        <dbReference type="RuleBase" id="RU000461"/>
    </source>
</evidence>
<comment type="cofactor">
    <cofactor evidence="1">
        <name>heme</name>
        <dbReference type="ChEBI" id="CHEBI:30413"/>
    </cofactor>
</comment>
<keyword evidence="3 6" id="KW-0479">Metal-binding</keyword>
<dbReference type="PRINTS" id="PR00463">
    <property type="entry name" value="EP450I"/>
</dbReference>
<dbReference type="InterPro" id="IPR002401">
    <property type="entry name" value="Cyt_P450_E_grp-I"/>
</dbReference>